<feature type="coiled-coil region" evidence="1">
    <location>
        <begin position="207"/>
        <end position="234"/>
    </location>
</feature>
<dbReference type="KEGG" id="shal:SHALO_0116"/>
<dbReference type="RefSeq" id="WP_069476917.1">
    <property type="nucleotide sequence ID" value="NZ_CP017111.1"/>
</dbReference>
<evidence type="ECO:0000259" key="3">
    <source>
        <dbReference type="SMART" id="SM00047"/>
    </source>
</evidence>
<dbReference type="EMBL" id="CP017111">
    <property type="protein sequence ID" value="AOO63914.1"/>
    <property type="molecule type" value="Genomic_DNA"/>
</dbReference>
<feature type="chain" id="PRO_5009099351" evidence="2">
    <location>
        <begin position="22"/>
        <end position="239"/>
    </location>
</feature>
<feature type="signal peptide" evidence="2">
    <location>
        <begin position="1"/>
        <end position="21"/>
    </location>
</feature>
<dbReference type="STRING" id="1193502.SHALO_0116"/>
<evidence type="ECO:0000313" key="5">
    <source>
        <dbReference type="Proteomes" id="UP000094609"/>
    </source>
</evidence>
<dbReference type="SMART" id="SM00047">
    <property type="entry name" value="LYZ2"/>
    <property type="match status" value="1"/>
</dbReference>
<proteinExistence type="predicted"/>
<evidence type="ECO:0000256" key="2">
    <source>
        <dbReference type="SAM" id="SignalP"/>
    </source>
</evidence>
<dbReference type="PANTHER" id="PTHR40572">
    <property type="entry name" value="PROTEIN BAX"/>
    <property type="match status" value="1"/>
</dbReference>
<dbReference type="GO" id="GO:0004040">
    <property type="term" value="F:amidase activity"/>
    <property type="evidence" value="ECO:0007669"/>
    <property type="project" value="InterPro"/>
</dbReference>
<feature type="domain" description="Mannosyl-glycoprotein endo-beta-N-acetylglucosamidase-like" evidence="3">
    <location>
        <begin position="90"/>
        <end position="222"/>
    </location>
</feature>
<evidence type="ECO:0000313" key="4">
    <source>
        <dbReference type="EMBL" id="AOO63914.1"/>
    </source>
</evidence>
<evidence type="ECO:0000256" key="1">
    <source>
        <dbReference type="SAM" id="Coils"/>
    </source>
</evidence>
<keyword evidence="1" id="KW-0175">Coiled coil</keyword>
<dbReference type="Gene3D" id="1.10.530.10">
    <property type="match status" value="1"/>
</dbReference>
<keyword evidence="2" id="KW-0732">Signal</keyword>
<dbReference type="InterPro" id="IPR053195">
    <property type="entry name" value="Bax-like"/>
</dbReference>
<organism evidence="4 5">
    <name type="scientific">Sulfurospirillum halorespirans DSM 13726</name>
    <dbReference type="NCBI Taxonomy" id="1193502"/>
    <lineage>
        <taxon>Bacteria</taxon>
        <taxon>Pseudomonadati</taxon>
        <taxon>Campylobacterota</taxon>
        <taxon>Epsilonproteobacteria</taxon>
        <taxon>Campylobacterales</taxon>
        <taxon>Sulfurospirillaceae</taxon>
        <taxon>Sulfurospirillum</taxon>
    </lineage>
</organism>
<accession>A0A1D7TGB5</accession>
<dbReference type="Pfam" id="PF01832">
    <property type="entry name" value="Glucosaminidase"/>
    <property type="match status" value="1"/>
</dbReference>
<dbReference type="PANTHER" id="PTHR40572:SF1">
    <property type="entry name" value="PROTEIN BAX"/>
    <property type="match status" value="1"/>
</dbReference>
<reference evidence="5" key="1">
    <citation type="submission" date="2016-08" db="EMBL/GenBank/DDBJ databases">
        <title>Complete genome sequence of the organohalide-respiring Epsilonproteobacterium Sulfurospirillum halorespirans.</title>
        <authorList>
            <person name="Goris T."/>
            <person name="Zimmermann J."/>
            <person name="Schenz B."/>
            <person name="Lemos M."/>
            <person name="Hackermueller J."/>
            <person name="Diekert G."/>
        </authorList>
    </citation>
    <scope>NUCLEOTIDE SEQUENCE [LARGE SCALE GENOMIC DNA]</scope>
    <source>
        <strain>DSM 13726</strain>
        <strain evidence="5">PCE-M2</strain>
    </source>
</reference>
<keyword evidence="5" id="KW-1185">Reference proteome</keyword>
<protein>
    <submittedName>
        <fullName evidence="4">FlgJ/Bax-like protein</fullName>
    </submittedName>
</protein>
<dbReference type="InterPro" id="IPR002901">
    <property type="entry name" value="MGlyc_endo_b_GlcNAc-like_dom"/>
</dbReference>
<sequence length="239" mass="27658">MKVFSTFLIASCLLLQSVLHAGGLSSEYYQIEDNAKQKEEFIRQMKILVDKSNEEIRKDREFITNFFAKAMPDAFRGLNQQNVGYLISLRNKYGIESLFDRDEYFKRIDVIPTSLALAQASLESGWGKSRFAREANNLFGHWTYSGVGLMPQNRMIGKTHMIRIFGSLQKSVNAYMLNLNTNDAYSLFRERRLIARNSGKAYTGMDAAKTMVNYSELKEEYNKMIKEMIEQNNLLIYDK</sequence>
<name>A0A1D7TGB5_9BACT</name>
<dbReference type="AlphaFoldDB" id="A0A1D7TGB5"/>
<gene>
    <name evidence="4" type="ORF">SHALO_0116</name>
</gene>
<dbReference type="PATRIC" id="fig|1193502.14.peg.119"/>
<dbReference type="Proteomes" id="UP000094609">
    <property type="component" value="Chromosome"/>
</dbReference>